<accession>A0ABU7XKD2</accession>
<dbReference type="SUPFAM" id="SSF89360">
    <property type="entry name" value="HesB-like domain"/>
    <property type="match status" value="1"/>
</dbReference>
<sequence length="106" mass="10992">MIHITDSALNAVQSAITGSSEPVDGLRIMVEAGGCAGYQYKMGLVKEASPDDTVVERGGVKVFIDNSSHELLAGTTIDYVVAIQGSGFTFDNPNAQSSCSCGKSFG</sequence>
<dbReference type="Proteomes" id="UP001350748">
    <property type="component" value="Unassembled WGS sequence"/>
</dbReference>
<reference evidence="2 3" key="1">
    <citation type="submission" date="2024-02" db="EMBL/GenBank/DDBJ databases">
        <authorList>
            <person name="Grouzdev D."/>
        </authorList>
    </citation>
    <scope>NUCLEOTIDE SEQUENCE [LARGE SCALE GENOMIC DNA]</scope>
    <source>
        <strain evidence="2 3">9N</strain>
    </source>
</reference>
<protein>
    <submittedName>
        <fullName evidence="2">Iron-sulfur cluster assembly accessory protein</fullName>
    </submittedName>
</protein>
<comment type="caution">
    <text evidence="2">The sequence shown here is derived from an EMBL/GenBank/DDBJ whole genome shotgun (WGS) entry which is preliminary data.</text>
</comment>
<dbReference type="InterPro" id="IPR017870">
    <property type="entry name" value="FeS_cluster_insertion_CS"/>
</dbReference>
<name>A0ABU7XKD2_9HYPH</name>
<dbReference type="EMBL" id="JAZHYN010000062">
    <property type="protein sequence ID" value="MEF3367847.1"/>
    <property type="molecule type" value="Genomic_DNA"/>
</dbReference>
<dbReference type="Gene3D" id="2.60.300.12">
    <property type="entry name" value="HesB-like domain"/>
    <property type="match status" value="1"/>
</dbReference>
<dbReference type="NCBIfam" id="TIGR00049">
    <property type="entry name" value="iron-sulfur cluster assembly accessory protein"/>
    <property type="match status" value="1"/>
</dbReference>
<gene>
    <name evidence="2" type="ORF">V3H18_15040</name>
</gene>
<organism evidence="2 3">
    <name type="scientific">Methylocystis borbori</name>
    <dbReference type="NCBI Taxonomy" id="3118750"/>
    <lineage>
        <taxon>Bacteria</taxon>
        <taxon>Pseudomonadati</taxon>
        <taxon>Pseudomonadota</taxon>
        <taxon>Alphaproteobacteria</taxon>
        <taxon>Hyphomicrobiales</taxon>
        <taxon>Methylocystaceae</taxon>
        <taxon>Methylocystis</taxon>
    </lineage>
</organism>
<dbReference type="RefSeq" id="WP_332082885.1">
    <property type="nucleotide sequence ID" value="NZ_JAZHYN010000062.1"/>
</dbReference>
<dbReference type="PROSITE" id="PS01152">
    <property type="entry name" value="HESB"/>
    <property type="match status" value="1"/>
</dbReference>
<evidence type="ECO:0000313" key="3">
    <source>
        <dbReference type="Proteomes" id="UP001350748"/>
    </source>
</evidence>
<evidence type="ECO:0000313" key="2">
    <source>
        <dbReference type="EMBL" id="MEF3367847.1"/>
    </source>
</evidence>
<evidence type="ECO:0000259" key="1">
    <source>
        <dbReference type="Pfam" id="PF01521"/>
    </source>
</evidence>
<dbReference type="Pfam" id="PF01521">
    <property type="entry name" value="Fe-S_biosyn"/>
    <property type="match status" value="1"/>
</dbReference>
<keyword evidence="3" id="KW-1185">Reference proteome</keyword>
<dbReference type="InterPro" id="IPR000361">
    <property type="entry name" value="ATAP_core_dom"/>
</dbReference>
<proteinExistence type="predicted"/>
<dbReference type="InterPro" id="IPR016092">
    <property type="entry name" value="ATAP"/>
</dbReference>
<dbReference type="InterPro" id="IPR035903">
    <property type="entry name" value="HesB-like_dom_sf"/>
</dbReference>
<dbReference type="PANTHER" id="PTHR43011:SF1">
    <property type="entry name" value="IRON-SULFUR CLUSTER ASSEMBLY 2 HOMOLOG, MITOCHONDRIAL"/>
    <property type="match status" value="1"/>
</dbReference>
<dbReference type="PANTHER" id="PTHR43011">
    <property type="entry name" value="IRON-SULFUR CLUSTER ASSEMBLY 2 HOMOLOG, MITOCHONDRIAL"/>
    <property type="match status" value="1"/>
</dbReference>
<feature type="domain" description="Core" evidence="1">
    <location>
        <begin position="2"/>
        <end position="103"/>
    </location>
</feature>